<organism evidence="2 3">
    <name type="scientific">Lacinutrix venerupis</name>
    <dbReference type="NCBI Taxonomy" id="1486034"/>
    <lineage>
        <taxon>Bacteria</taxon>
        <taxon>Pseudomonadati</taxon>
        <taxon>Bacteroidota</taxon>
        <taxon>Flavobacteriia</taxon>
        <taxon>Flavobacteriales</taxon>
        <taxon>Flavobacteriaceae</taxon>
        <taxon>Lacinutrix</taxon>
    </lineage>
</organism>
<protein>
    <submittedName>
        <fullName evidence="2">Uncharacterized protein</fullName>
    </submittedName>
</protein>
<feature type="transmembrane region" description="Helical" evidence="1">
    <location>
        <begin position="72"/>
        <end position="91"/>
    </location>
</feature>
<dbReference type="AlphaFoldDB" id="A0AAC9LM07"/>
<dbReference type="KEGG" id="lvn:BWR22_05660"/>
<sequence>MKNENLNNVKKTGFKVPQNYFEEFENSILTEAKLKNLVSDSGFKVPEGYLDNFSVPIEKETKVISIFSKKNMLLVSSIAAAIVLFFSLNVFDNSPLSFDDLDTTTVDNYILNETEIGDLTSLFQDNELSENQFIDYSLSDEALDNYIENIDFNDLYSE</sequence>
<evidence type="ECO:0000256" key="1">
    <source>
        <dbReference type="SAM" id="Phobius"/>
    </source>
</evidence>
<dbReference type="EMBL" id="CP019352">
    <property type="protein sequence ID" value="APX99816.1"/>
    <property type="molecule type" value="Genomic_DNA"/>
</dbReference>
<proteinExistence type="predicted"/>
<evidence type="ECO:0000313" key="2">
    <source>
        <dbReference type="EMBL" id="APX99816.1"/>
    </source>
</evidence>
<evidence type="ECO:0000313" key="3">
    <source>
        <dbReference type="Proteomes" id="UP000187506"/>
    </source>
</evidence>
<name>A0AAC9LM07_9FLAO</name>
<dbReference type="RefSeq" id="WP_076732443.1">
    <property type="nucleotide sequence ID" value="NZ_CP019352.1"/>
</dbReference>
<accession>A0AAC9LM07</accession>
<reference evidence="2 3" key="1">
    <citation type="submission" date="2017-01" db="EMBL/GenBank/DDBJ databases">
        <title>Complete genome of Lacinutrix venerupis DOK2-8 isolated from seawater in Dokdo.</title>
        <authorList>
            <person name="Chi W.-J."/>
            <person name="Kim J.H."/>
        </authorList>
    </citation>
    <scope>NUCLEOTIDE SEQUENCE [LARGE SCALE GENOMIC DNA]</scope>
    <source>
        <strain evidence="2 3">DOK2-8</strain>
    </source>
</reference>
<keyword evidence="1" id="KW-1133">Transmembrane helix</keyword>
<dbReference type="Proteomes" id="UP000187506">
    <property type="component" value="Chromosome"/>
</dbReference>
<keyword evidence="1" id="KW-0472">Membrane</keyword>
<keyword evidence="3" id="KW-1185">Reference proteome</keyword>
<keyword evidence="1" id="KW-0812">Transmembrane</keyword>
<gene>
    <name evidence="2" type="ORF">BWR22_05660</name>
</gene>